<dbReference type="GO" id="GO:0008999">
    <property type="term" value="F:protein-N-terminal-alanine acetyltransferase activity"/>
    <property type="evidence" value="ECO:0007669"/>
    <property type="project" value="UniProtKB-EC"/>
</dbReference>
<accession>A0ABT7BYL4</accession>
<name>A0ABT7BYL4_9CYAN</name>
<evidence type="ECO:0000313" key="7">
    <source>
        <dbReference type="Proteomes" id="UP001232992"/>
    </source>
</evidence>
<evidence type="ECO:0000256" key="3">
    <source>
        <dbReference type="ARBA" id="ARBA00022679"/>
    </source>
</evidence>
<evidence type="ECO:0000256" key="2">
    <source>
        <dbReference type="ARBA" id="ARBA00022490"/>
    </source>
</evidence>
<keyword evidence="6" id="KW-0689">Ribosomal protein</keyword>
<evidence type="ECO:0000313" key="6">
    <source>
        <dbReference type="EMBL" id="MDJ1184287.1"/>
    </source>
</evidence>
<evidence type="ECO:0000256" key="1">
    <source>
        <dbReference type="ARBA" id="ARBA00005395"/>
    </source>
</evidence>
<dbReference type="Proteomes" id="UP001232992">
    <property type="component" value="Unassembled WGS sequence"/>
</dbReference>
<keyword evidence="6" id="KW-0687">Ribonucleoprotein</keyword>
<protein>
    <submittedName>
        <fullName evidence="6">Ribosomal protein S18-alanine N-acetyltransferase</fullName>
        <ecNumber evidence="6">2.3.1.266</ecNumber>
    </submittedName>
</protein>
<dbReference type="InterPro" id="IPR016181">
    <property type="entry name" value="Acyl_CoA_acyltransferase"/>
</dbReference>
<dbReference type="GO" id="GO:0005840">
    <property type="term" value="C:ribosome"/>
    <property type="evidence" value="ECO:0007669"/>
    <property type="project" value="UniProtKB-KW"/>
</dbReference>
<reference evidence="6 7" key="1">
    <citation type="submission" date="2023-01" db="EMBL/GenBank/DDBJ databases">
        <title>Novel diversity within Roseofilum (Cyanobacteria; Desertifilaceae) from marine benthic mats with descriptions of four novel species.</title>
        <authorList>
            <person name="Wang Y."/>
            <person name="Berthold D.E."/>
            <person name="Hu J."/>
            <person name="Lefler F.W."/>
            <person name="Laughinghouse H.D. IV."/>
        </authorList>
    </citation>
    <scope>NUCLEOTIDE SEQUENCE [LARGE SCALE GENOMIC DNA]</scope>
    <source>
        <strain evidence="6 7">BLCC-M143</strain>
    </source>
</reference>
<keyword evidence="2" id="KW-0963">Cytoplasm</keyword>
<feature type="domain" description="N-acetyltransferase" evidence="5">
    <location>
        <begin position="9"/>
        <end position="153"/>
    </location>
</feature>
<dbReference type="Pfam" id="PF00583">
    <property type="entry name" value="Acetyltransf_1"/>
    <property type="match status" value="1"/>
</dbReference>
<dbReference type="Gene3D" id="3.40.630.30">
    <property type="match status" value="1"/>
</dbReference>
<dbReference type="CDD" id="cd04301">
    <property type="entry name" value="NAT_SF"/>
    <property type="match status" value="1"/>
</dbReference>
<dbReference type="EMBL" id="JAQOSQ010000013">
    <property type="protein sequence ID" value="MDJ1184287.1"/>
    <property type="molecule type" value="Genomic_DNA"/>
</dbReference>
<evidence type="ECO:0000256" key="4">
    <source>
        <dbReference type="ARBA" id="ARBA00023315"/>
    </source>
</evidence>
<keyword evidence="4 6" id="KW-0012">Acyltransferase</keyword>
<keyword evidence="7" id="KW-1185">Reference proteome</keyword>
<comment type="similarity">
    <text evidence="1">Belongs to the acetyltransferase family. RimI subfamily.</text>
</comment>
<dbReference type="InterPro" id="IPR006464">
    <property type="entry name" value="AcTrfase_RimI/Ard1"/>
</dbReference>
<dbReference type="EC" id="2.3.1.266" evidence="6"/>
<dbReference type="InterPro" id="IPR050680">
    <property type="entry name" value="YpeA/RimI_acetyltransf"/>
</dbReference>
<dbReference type="SUPFAM" id="SSF55729">
    <property type="entry name" value="Acyl-CoA N-acyltransferases (Nat)"/>
    <property type="match status" value="1"/>
</dbReference>
<dbReference type="PROSITE" id="PS51186">
    <property type="entry name" value="GNAT"/>
    <property type="match status" value="1"/>
</dbReference>
<comment type="caution">
    <text evidence="6">The sequence shown here is derived from an EMBL/GenBank/DDBJ whole genome shotgun (WGS) entry which is preliminary data.</text>
</comment>
<proteinExistence type="inferred from homology"/>
<dbReference type="InterPro" id="IPR000182">
    <property type="entry name" value="GNAT_dom"/>
</dbReference>
<evidence type="ECO:0000259" key="5">
    <source>
        <dbReference type="PROSITE" id="PS51186"/>
    </source>
</evidence>
<keyword evidence="3 6" id="KW-0808">Transferase</keyword>
<gene>
    <name evidence="6" type="primary">rimI</name>
    <name evidence="6" type="ORF">PMH09_13960</name>
</gene>
<dbReference type="PANTHER" id="PTHR43420">
    <property type="entry name" value="ACETYLTRANSFERASE"/>
    <property type="match status" value="1"/>
</dbReference>
<dbReference type="PANTHER" id="PTHR43420:SF44">
    <property type="entry name" value="ACETYLTRANSFERASE YPEA"/>
    <property type="match status" value="1"/>
</dbReference>
<organism evidence="6 7">
    <name type="scientific">Roseofilum casamattae BLCC-M143</name>
    <dbReference type="NCBI Taxonomy" id="3022442"/>
    <lineage>
        <taxon>Bacteria</taxon>
        <taxon>Bacillati</taxon>
        <taxon>Cyanobacteriota</taxon>
        <taxon>Cyanophyceae</taxon>
        <taxon>Desertifilales</taxon>
        <taxon>Desertifilaceae</taxon>
        <taxon>Roseofilum</taxon>
        <taxon>Roseofilum casamattae</taxon>
    </lineage>
</organism>
<sequence>MNWNTSLSSHLHAIAPKHLDRVLALDALCLGGIWSQDAYERELDSPNSDLLGITLWPTLVGFGCSWAIVDEAHITLLAIHLQYQGLGLGQFLLCSLLRAARDRNLERATLEVKDSNKRAISLYEKLGFTVAGRRPKYYQETGEDAVILWLDNLQSSEVCDRLTIAQREAEVKFQKSYENIGRSPNV</sequence>
<dbReference type="NCBIfam" id="TIGR01575">
    <property type="entry name" value="rimI"/>
    <property type="match status" value="1"/>
</dbReference>
<dbReference type="RefSeq" id="WP_283758940.1">
    <property type="nucleotide sequence ID" value="NZ_JAQOSQ010000013.1"/>
</dbReference>